<dbReference type="InterPro" id="IPR021833">
    <property type="entry name" value="DUF3425"/>
</dbReference>
<proteinExistence type="predicted"/>
<name>A0AAD9M0V4_9PEZI</name>
<dbReference type="AlphaFoldDB" id="A0AAD9M0V4"/>
<dbReference type="PANTHER" id="PTHR38116:SF1">
    <property type="entry name" value="BZIP DOMAIN-CONTAINING PROTEIN"/>
    <property type="match status" value="1"/>
</dbReference>
<keyword evidence="2" id="KW-1185">Reference proteome</keyword>
<comment type="caution">
    <text evidence="1">The sequence shown here is derived from an EMBL/GenBank/DDBJ whole genome shotgun (WGS) entry which is preliminary data.</text>
</comment>
<protein>
    <submittedName>
        <fullName evidence="1">Uncharacterized protein</fullName>
    </submittedName>
</protein>
<sequence>MKRVPSYLQNTTLWSPLYRDHLTPLIYYNVFRATITNIHILSLTSLITSSCTPEQYEAIIFPPTSTIPPTLLPTKLQRATPHEPWIDILPSVAMRDNAIKFRADYDQHDLCGDLIGCEGDETCLGEPGIIVWSDPWHSDGWEVTEKFVQNGAFC</sequence>
<dbReference type="Pfam" id="PF11905">
    <property type="entry name" value="DUF3425"/>
    <property type="match status" value="1"/>
</dbReference>
<organism evidence="1 2">
    <name type="scientific">Colletotrichum zoysiae</name>
    <dbReference type="NCBI Taxonomy" id="1216348"/>
    <lineage>
        <taxon>Eukaryota</taxon>
        <taxon>Fungi</taxon>
        <taxon>Dikarya</taxon>
        <taxon>Ascomycota</taxon>
        <taxon>Pezizomycotina</taxon>
        <taxon>Sordariomycetes</taxon>
        <taxon>Hypocreomycetidae</taxon>
        <taxon>Glomerellales</taxon>
        <taxon>Glomerellaceae</taxon>
        <taxon>Colletotrichum</taxon>
        <taxon>Colletotrichum graminicola species complex</taxon>
    </lineage>
</organism>
<evidence type="ECO:0000313" key="2">
    <source>
        <dbReference type="Proteomes" id="UP001232148"/>
    </source>
</evidence>
<reference evidence="1" key="1">
    <citation type="submission" date="2021-06" db="EMBL/GenBank/DDBJ databases">
        <title>Comparative genomics, transcriptomics and evolutionary studies reveal genomic signatures of adaptation to plant cell wall in hemibiotrophic fungi.</title>
        <authorList>
            <consortium name="DOE Joint Genome Institute"/>
            <person name="Baroncelli R."/>
            <person name="Diaz J.F."/>
            <person name="Benocci T."/>
            <person name="Peng M."/>
            <person name="Battaglia E."/>
            <person name="Haridas S."/>
            <person name="Andreopoulos W."/>
            <person name="Labutti K."/>
            <person name="Pangilinan J."/>
            <person name="Floch G.L."/>
            <person name="Makela M.R."/>
            <person name="Henrissat B."/>
            <person name="Grigoriev I.V."/>
            <person name="Crouch J.A."/>
            <person name="De Vries R.P."/>
            <person name="Sukno S.A."/>
            <person name="Thon M.R."/>
        </authorList>
    </citation>
    <scope>NUCLEOTIDE SEQUENCE</scope>
    <source>
        <strain evidence="1">MAFF235873</strain>
    </source>
</reference>
<evidence type="ECO:0000313" key="1">
    <source>
        <dbReference type="EMBL" id="KAK2029816.1"/>
    </source>
</evidence>
<dbReference type="PANTHER" id="PTHR38116">
    <property type="entry name" value="CHROMOSOME 7, WHOLE GENOME SHOTGUN SEQUENCE"/>
    <property type="match status" value="1"/>
</dbReference>
<gene>
    <name evidence="1" type="ORF">LX32DRAFT_587948</name>
</gene>
<accession>A0AAD9M0V4</accession>
<dbReference type="EMBL" id="MU842859">
    <property type="protein sequence ID" value="KAK2029816.1"/>
    <property type="molecule type" value="Genomic_DNA"/>
</dbReference>
<dbReference type="Proteomes" id="UP001232148">
    <property type="component" value="Unassembled WGS sequence"/>
</dbReference>